<dbReference type="FunFam" id="3.40.640.10:FF:000072">
    <property type="entry name" value="Putative cystathionine beta-lyase"/>
    <property type="match status" value="1"/>
</dbReference>
<comment type="pathway">
    <text evidence="5">Cofactor biosynthesis; molybdopterin biosynthesis.</text>
</comment>
<dbReference type="GO" id="GO:0030170">
    <property type="term" value="F:pyridoxal phosphate binding"/>
    <property type="evidence" value="ECO:0007669"/>
    <property type="project" value="InterPro"/>
</dbReference>
<reference evidence="12" key="1">
    <citation type="submission" date="2005-09" db="EMBL/GenBank/DDBJ databases">
        <title>Annotation of the Aspergillus terreus NIH2624 genome.</title>
        <authorList>
            <person name="Birren B.W."/>
            <person name="Lander E.S."/>
            <person name="Galagan J.E."/>
            <person name="Nusbaum C."/>
            <person name="Devon K."/>
            <person name="Henn M."/>
            <person name="Ma L.-J."/>
            <person name="Jaffe D.B."/>
            <person name="Butler J."/>
            <person name="Alvarez P."/>
            <person name="Gnerre S."/>
            <person name="Grabherr M."/>
            <person name="Kleber M."/>
            <person name="Mauceli E.W."/>
            <person name="Brockman W."/>
            <person name="Rounsley S."/>
            <person name="Young S.K."/>
            <person name="LaButti K."/>
            <person name="Pushparaj V."/>
            <person name="DeCaprio D."/>
            <person name="Crawford M."/>
            <person name="Koehrsen M."/>
            <person name="Engels R."/>
            <person name="Montgomery P."/>
            <person name="Pearson M."/>
            <person name="Howarth C."/>
            <person name="Larson L."/>
            <person name="Luoma S."/>
            <person name="White J."/>
            <person name="Alvarado L."/>
            <person name="Kodira C.D."/>
            <person name="Zeng Q."/>
            <person name="Oleary S."/>
            <person name="Yandava C."/>
            <person name="Denning D.W."/>
            <person name="Nierman W.C."/>
            <person name="Milne T."/>
            <person name="Madden K."/>
        </authorList>
    </citation>
    <scope>NUCLEOTIDE SEQUENCE [LARGE SCALE GENOMIC DNA]</scope>
    <source>
        <strain evidence="12">NIH 2624 / FGSC A1156</strain>
    </source>
</reference>
<dbReference type="STRING" id="341663.Q0CX10"/>
<dbReference type="Gene3D" id="3.40.640.10">
    <property type="entry name" value="Type I PLP-dependent aspartate aminotransferase-like (Major domain)"/>
    <property type="match status" value="1"/>
</dbReference>
<dbReference type="RefSeq" id="XP_001209139.1">
    <property type="nucleotide sequence ID" value="XM_001209139.1"/>
</dbReference>
<dbReference type="InterPro" id="IPR056033">
    <property type="entry name" value="DUF7614"/>
</dbReference>
<comment type="function">
    <text evidence="5">Acts as a sulfur carrier required for molybdopterin biosynthesis. Component of the molybdopterin synthase complex that catalyzes the conversion of precursor Z into molybdopterin by mediating the incorporation of 2 sulfur atoms into precursor Z to generate a dithiolene group. In the complex, serves as sulfur donor by being thiocarboxylated (-COSH) at its C-terminus by UBA4. After interaction with MOCS2B, the sulfur is then transferred to precursor Z to form molybdopterin.</text>
</comment>
<feature type="compositionally biased region" description="Low complexity" evidence="6">
    <location>
        <begin position="50"/>
        <end position="63"/>
    </location>
</feature>
<dbReference type="Pfam" id="PF24587">
    <property type="entry name" value="DUF7612"/>
    <property type="match status" value="1"/>
</dbReference>
<dbReference type="InterPro" id="IPR015422">
    <property type="entry name" value="PyrdxlP-dep_Trfase_small"/>
</dbReference>
<dbReference type="PANTHER" id="PTHR11808:SF35">
    <property type="entry name" value="CYSTATHIONINE GAMMA-SYNTHASE (AFU_ORTHOLOGUE AFUA_7G01590)"/>
    <property type="match status" value="1"/>
</dbReference>
<dbReference type="InterPro" id="IPR012675">
    <property type="entry name" value="Beta-grasp_dom_sf"/>
</dbReference>
<evidence type="ECO:0000256" key="3">
    <source>
        <dbReference type="ARBA" id="ARBA00022898"/>
    </source>
</evidence>
<gene>
    <name evidence="5" type="primary">cnxG</name>
    <name evidence="11" type="ORF">ATEG_01774</name>
</gene>
<keyword evidence="3" id="KW-0663">Pyridoxal phosphate</keyword>
<dbReference type="VEuPathDB" id="FungiDB:ATEG_01774"/>
<feature type="domain" description="DUF7611" evidence="7">
    <location>
        <begin position="554"/>
        <end position="709"/>
    </location>
</feature>
<evidence type="ECO:0000256" key="1">
    <source>
        <dbReference type="ARBA" id="ARBA00001933"/>
    </source>
</evidence>
<dbReference type="Gene3D" id="3.10.20.30">
    <property type="match status" value="1"/>
</dbReference>
<dbReference type="GO" id="GO:0019346">
    <property type="term" value="P:transsulfuration"/>
    <property type="evidence" value="ECO:0007669"/>
    <property type="project" value="InterPro"/>
</dbReference>
<keyword evidence="2" id="KW-0597">Phosphoprotein</keyword>
<dbReference type="FunFam" id="3.90.1150.10:FF:000066">
    <property type="entry name" value="Putative cystathionine beta-lyase"/>
    <property type="match status" value="1"/>
</dbReference>
<dbReference type="GO" id="GO:0006777">
    <property type="term" value="P:Mo-molybdopterin cofactor biosynthetic process"/>
    <property type="evidence" value="ECO:0007669"/>
    <property type="project" value="UniProtKB-UniRule"/>
</dbReference>
<dbReference type="CDD" id="cd00754">
    <property type="entry name" value="Ubl_MoaD"/>
    <property type="match status" value="1"/>
</dbReference>
<dbReference type="Pfam" id="PF24589">
    <property type="entry name" value="DUF7614"/>
    <property type="match status" value="1"/>
</dbReference>
<evidence type="ECO:0000256" key="6">
    <source>
        <dbReference type="SAM" id="MobiDB-lite"/>
    </source>
</evidence>
<feature type="compositionally biased region" description="Basic and acidic residues" evidence="6">
    <location>
        <begin position="180"/>
        <end position="206"/>
    </location>
</feature>
<feature type="region of interest" description="Disordered" evidence="6">
    <location>
        <begin position="1"/>
        <end position="123"/>
    </location>
</feature>
<feature type="compositionally biased region" description="Basic and acidic residues" evidence="6">
    <location>
        <begin position="248"/>
        <end position="261"/>
    </location>
</feature>
<evidence type="ECO:0000259" key="7">
    <source>
        <dbReference type="Pfam" id="PF24586"/>
    </source>
</evidence>
<dbReference type="InterPro" id="IPR056030">
    <property type="entry name" value="DUF7611"/>
</dbReference>
<dbReference type="PANTHER" id="PTHR11808">
    <property type="entry name" value="TRANS-SULFURATION ENZYME FAMILY MEMBER"/>
    <property type="match status" value="1"/>
</dbReference>
<protein>
    <recommendedName>
        <fullName evidence="5">Molybdopterin synthase sulfur carrier subunit</fullName>
    </recommendedName>
    <alternativeName>
        <fullName evidence="5">Common component for nitrate reductase and xanthine dehydrogenase protein G</fullName>
    </alternativeName>
    <alternativeName>
        <fullName evidence="5">Molybdenum cofactor synthesis protein 2 small subunit</fullName>
    </alternativeName>
    <alternativeName>
        <fullName evidence="5">Molybdenum cofactor synthesis protein 2A</fullName>
    </alternativeName>
    <alternativeName>
        <fullName evidence="5">Sulfur carrier protein MOCS2A</fullName>
        <shortName evidence="5">MOCS2A</shortName>
    </alternativeName>
</protein>
<dbReference type="InterPro" id="IPR015424">
    <property type="entry name" value="PyrdxlP-dep_Trfase"/>
</dbReference>
<dbReference type="UniPathway" id="UPA00344"/>
<dbReference type="InterPro" id="IPR015421">
    <property type="entry name" value="PyrdxlP-dep_Trfase_major"/>
</dbReference>
<dbReference type="GO" id="GO:0016846">
    <property type="term" value="F:carbon-sulfur lyase activity"/>
    <property type="evidence" value="ECO:0007669"/>
    <property type="project" value="TreeGrafter"/>
</dbReference>
<dbReference type="GeneID" id="4316286"/>
<dbReference type="InterPro" id="IPR056031">
    <property type="entry name" value="DUF7612"/>
</dbReference>
<dbReference type="Proteomes" id="UP000007963">
    <property type="component" value="Unassembled WGS sequence"/>
</dbReference>
<dbReference type="SUPFAM" id="SSF54285">
    <property type="entry name" value="MoaD/ThiS"/>
    <property type="match status" value="1"/>
</dbReference>
<dbReference type="GO" id="GO:1990140">
    <property type="term" value="C:molybdopterin synthase complex"/>
    <property type="evidence" value="ECO:0007669"/>
    <property type="project" value="UniProtKB-UniRule"/>
</dbReference>
<dbReference type="HAMAP" id="MF_03051">
    <property type="entry name" value="MOCS2A"/>
    <property type="match status" value="1"/>
</dbReference>
<dbReference type="Pfam" id="PF24586">
    <property type="entry name" value="DUF7611"/>
    <property type="match status" value="1"/>
</dbReference>
<evidence type="ECO:0000256" key="4">
    <source>
        <dbReference type="ARBA" id="ARBA00023150"/>
    </source>
</evidence>
<evidence type="ECO:0000259" key="9">
    <source>
        <dbReference type="Pfam" id="PF24588"/>
    </source>
</evidence>
<dbReference type="HOGENOM" id="CLU_003334_0_0_1"/>
<comment type="cofactor">
    <cofactor evidence="1">
        <name>pyridoxal 5'-phosphate</name>
        <dbReference type="ChEBI" id="CHEBI:597326"/>
    </cofactor>
</comment>
<dbReference type="Gene3D" id="3.90.1150.10">
    <property type="entry name" value="Aspartate Aminotransferase, domain 1"/>
    <property type="match status" value="1"/>
</dbReference>
<dbReference type="InterPro" id="IPR028887">
    <property type="entry name" value="MOCS2A_euk"/>
</dbReference>
<feature type="compositionally biased region" description="Basic and acidic residues" evidence="6">
    <location>
        <begin position="25"/>
        <end position="35"/>
    </location>
</feature>
<feature type="region of interest" description="Disordered" evidence="6">
    <location>
        <begin position="153"/>
        <end position="215"/>
    </location>
</feature>
<feature type="domain" description="DUF7613" evidence="9">
    <location>
        <begin position="846"/>
        <end position="1001"/>
    </location>
</feature>
<feature type="region of interest" description="Disordered" evidence="6">
    <location>
        <begin position="227"/>
        <end position="380"/>
    </location>
</feature>
<proteinExistence type="inferred from homology"/>
<dbReference type="GO" id="GO:0000166">
    <property type="term" value="F:nucleotide binding"/>
    <property type="evidence" value="ECO:0007669"/>
    <property type="project" value="UniProtKB-KW"/>
</dbReference>
<feature type="compositionally biased region" description="Polar residues" evidence="6">
    <location>
        <begin position="262"/>
        <end position="277"/>
    </location>
</feature>
<comment type="subcellular location">
    <subcellularLocation>
        <location evidence="5">Cytoplasm</location>
    </subcellularLocation>
</comment>
<feature type="domain" description="DUF7614" evidence="10">
    <location>
        <begin position="1007"/>
        <end position="1127"/>
    </location>
</feature>
<dbReference type="Pfam" id="PF24588">
    <property type="entry name" value="DUF7613"/>
    <property type="match status" value="1"/>
</dbReference>
<comment type="caution">
    <text evidence="5">Lacks conserved residue(s) required for the propagation of feature annotation.</text>
</comment>
<feature type="compositionally biased region" description="Basic residues" evidence="6">
    <location>
        <begin position="111"/>
        <end position="121"/>
    </location>
</feature>
<evidence type="ECO:0000256" key="5">
    <source>
        <dbReference type="HAMAP-Rule" id="MF_03051"/>
    </source>
</evidence>
<dbReference type="Pfam" id="PF02597">
    <property type="entry name" value="ThiS"/>
    <property type="match status" value="1"/>
</dbReference>
<feature type="compositionally biased region" description="Polar residues" evidence="6">
    <location>
        <begin position="87"/>
        <end position="107"/>
    </location>
</feature>
<keyword evidence="5" id="KW-0547">Nucleotide-binding</keyword>
<evidence type="ECO:0000259" key="10">
    <source>
        <dbReference type="Pfam" id="PF24589"/>
    </source>
</evidence>
<comment type="similarity">
    <text evidence="5">Belongs to the MoaD family. MOCS2A subfamily.</text>
</comment>
<dbReference type="SUPFAM" id="SSF53383">
    <property type="entry name" value="PLP-dependent transferases"/>
    <property type="match status" value="1"/>
</dbReference>
<evidence type="ECO:0000256" key="2">
    <source>
        <dbReference type="ARBA" id="ARBA00022553"/>
    </source>
</evidence>
<dbReference type="InterPro" id="IPR056032">
    <property type="entry name" value="DUF7613"/>
</dbReference>
<comment type="subunit">
    <text evidence="5">Heterotetramer; composed of 2 small (MOCS2A) and 2 large (MOCS2B) subunits.</text>
</comment>
<dbReference type="InterPro" id="IPR000277">
    <property type="entry name" value="Cys/Met-Metab_PyrdxlP-dep_enz"/>
</dbReference>
<keyword evidence="5" id="KW-0963">Cytoplasm</keyword>
<evidence type="ECO:0000313" key="11">
    <source>
        <dbReference type="EMBL" id="EAU38531.1"/>
    </source>
</evidence>
<sequence length="1629" mass="180704">MSSDDPFAFVQEQPDRKQPKKPHWREKLFSKDKQNRGSTDQQIEAFLAPVRSKSVSYGVSSSSATPRGVPTPRLDVPHRWPAPQDVLNATSPVSNPSPTTDQYQSVTLPRPPKKSRARKGLKVTFADKGPEVIGEGGDESELPTIEISLCRNRRRSKSAGEVADDSKLPYLRLDTSFGESDDRGSFDKTHQRRNTGDELRPTDRKPLIQNAQDSDFLMTLNIGDGNRRVSFRASPESNSFAQRVRAKMQAEEGRALQHHYQDPQSPATEDPDAQQSPAEVAPDSPDSMYETPSVSGSEHSPPAYVLRSPPSPAARSPPKPYPAEPTLPTDLTPGGNARQLSPPKPSYMPADPALESSSRPTSRDNRENPRSSPQPPKMSLRSLANQVGDTAFADLKAYAVQYGSVIQISAEQAKPLMETSLVEWMRAAVWWFMRGKKRLELYARSRSSSSGRASSRTSPKQAVVDLAKALWINEHIVPQHPELARYGRMSIDSLLAVVSTTGDHHLAELLSLHHTIMNHVRSLAMSIKRNNILDVIATESDGSTKIDTSVWLRYPFFAPDVSAVLSGAASRSMLVDKPEKSPSLIHMMPLGDTSRYFSYGSMFVDVCVSSREDDSQQQFSIPCALSIIRDRADWYVFAAIASQSDLVNVMIQSDRKRGPTWDDVDWQVRSHSMRVKLPRGFELDIMFQEDDFKNLWNIVQYTRKTEASLQPEAGETMIFETSLKVFQYMDPGTPKAFPVEPIERCRVRLFERSVSVTEGTGTRNAHRGFRITVLTSPKVKTLSNVKHIVGHGTPIVFGLLRGEDAAPAMLIKAKEDGRTRTMLMTFQSVEERTTMHSLLLGMLPKEGEVKTSEIPIRAYSIEQPGDRSSGLPPKTHVQFPAGTVTVIDQAHGGYVEHGYGPTVLSENLRAFVATEWGSATDRINLGPGELKLGLDINNRTGLSLYRPAQQDLTVSVAENLVTPEMPDTLTEFLQLAMVKPMIRRFDFATVKDLHKFQAAVTGFQVLFDSVASSFSISRRRMVVPITKKWEASMARIQIVQQEKVVQLIAFLNDFNHGKCMNFVLKGTDTLESFGRSGKFGVRIVDAKFALPKTDDDPASNFVCLDMPEYAIEHDDISITFDSEEEIGTSTRSLHADDALNVVSDVAPPLHVATTFRYSDNPDDLVPLVDLSGYDQDKTKHVYSRATAPNYTRFEAILSSLLNGEAISYSSGLSALHAALVLLNPRRIAIGNGYHGCHGVIAMVGRMTGLQKIDLNCPAEQLESGDVILLETPVNPEGIAFNIEEYAKKAHSRGAYLIVDSTFAPPPLQDPFQWGADLVMHSGSKYFGGHSDVLCGVLATQRKDWARQLFSDRVFLGSVMGNMEAWLGVRSLRTLDLRVQRQSENATKLVTWLHDALQTSNPAPGSDEAITQAALEQVFHASLQKDDAPWLSRQMPNGFGPVFSITMKEKDFARKLPSKLSFFQHATSLGGVETLIEWRTMSDSTVDQRLLRISVGLENWEDLRKDLKTSRYLNETYCIYTMSSQPSFQIHYFSTASTFTGKQTERLPAPLPLHRLFDELESRYPGIKSKVLSSCGVSLGEEYVEVEGEDAETVIQAGDEVAIIPPTTQEKEGTTVPTISILPYHPSSSG</sequence>
<comment type="PTM">
    <text evidence="5">C-terminal thiocarboxylation occurs in 2 steps, it is first acyl-adenylated (-COAMP) via the hesA/moeB/thiF part of UBA4, then thiocarboxylated (-COSH) via the rhodanese domain of UBA4.</text>
</comment>
<keyword evidence="4 5" id="KW-0501">Molybdenum cofactor biosynthesis</keyword>
<dbReference type="OrthoDB" id="4356615at2759"/>
<accession>Q0CX10</accession>
<dbReference type="eggNOG" id="KOG0053">
    <property type="taxonomic scope" value="Eukaryota"/>
</dbReference>
<feature type="compositionally biased region" description="Pro residues" evidence="6">
    <location>
        <begin position="309"/>
        <end position="325"/>
    </location>
</feature>
<name>Q0CX10_ASPTN</name>
<evidence type="ECO:0000313" key="12">
    <source>
        <dbReference type="Proteomes" id="UP000007963"/>
    </source>
</evidence>
<dbReference type="InterPro" id="IPR003749">
    <property type="entry name" value="ThiS/MoaD-like"/>
</dbReference>
<dbReference type="Pfam" id="PF01053">
    <property type="entry name" value="Cys_Met_Meta_PP"/>
    <property type="match status" value="1"/>
</dbReference>
<dbReference type="GO" id="GO:0030366">
    <property type="term" value="F:molybdopterin synthase activity"/>
    <property type="evidence" value="ECO:0007669"/>
    <property type="project" value="UniProtKB-UniRule"/>
</dbReference>
<dbReference type="InterPro" id="IPR016155">
    <property type="entry name" value="Mopterin_synth/thiamin_S_b"/>
</dbReference>
<evidence type="ECO:0000259" key="8">
    <source>
        <dbReference type="Pfam" id="PF24587"/>
    </source>
</evidence>
<feature type="domain" description="DUF7612" evidence="8">
    <location>
        <begin position="711"/>
        <end position="842"/>
    </location>
</feature>
<dbReference type="EMBL" id="CH476595">
    <property type="protein sequence ID" value="EAU38531.1"/>
    <property type="molecule type" value="Genomic_DNA"/>
</dbReference>
<organism evidence="11 12">
    <name type="scientific">Aspergillus terreus (strain NIH 2624 / FGSC A1156)</name>
    <dbReference type="NCBI Taxonomy" id="341663"/>
    <lineage>
        <taxon>Eukaryota</taxon>
        <taxon>Fungi</taxon>
        <taxon>Dikarya</taxon>
        <taxon>Ascomycota</taxon>
        <taxon>Pezizomycotina</taxon>
        <taxon>Eurotiomycetes</taxon>
        <taxon>Eurotiomycetidae</taxon>
        <taxon>Eurotiales</taxon>
        <taxon>Aspergillaceae</taxon>
        <taxon>Aspergillus</taxon>
        <taxon>Aspergillus subgen. Circumdati</taxon>
    </lineage>
</organism>